<evidence type="ECO:0000313" key="3">
    <source>
        <dbReference type="Proteomes" id="UP000298050"/>
    </source>
</evidence>
<proteinExistence type="predicted"/>
<name>A0A4Z0LY16_9GAMM</name>
<gene>
    <name evidence="2" type="ORF">E4634_15825</name>
</gene>
<accession>A0A4Z0LY16</accession>
<evidence type="ECO:0000256" key="1">
    <source>
        <dbReference type="SAM" id="Phobius"/>
    </source>
</evidence>
<comment type="caution">
    <text evidence="2">The sequence shown here is derived from an EMBL/GenBank/DDBJ whole genome shotgun (WGS) entry which is preliminary data.</text>
</comment>
<keyword evidence="3" id="KW-1185">Reference proteome</keyword>
<keyword evidence="1" id="KW-1133">Transmembrane helix</keyword>
<keyword evidence="1" id="KW-0472">Membrane</keyword>
<evidence type="ECO:0000313" key="2">
    <source>
        <dbReference type="EMBL" id="TGD72140.1"/>
    </source>
</evidence>
<organism evidence="2 3">
    <name type="scientific">Mangrovimicrobium sediminis</name>
    <dbReference type="NCBI Taxonomy" id="2562682"/>
    <lineage>
        <taxon>Bacteria</taxon>
        <taxon>Pseudomonadati</taxon>
        <taxon>Pseudomonadota</taxon>
        <taxon>Gammaproteobacteria</taxon>
        <taxon>Cellvibrionales</taxon>
        <taxon>Halieaceae</taxon>
        <taxon>Mangrovimicrobium</taxon>
    </lineage>
</organism>
<dbReference type="OrthoDB" id="9204737at2"/>
<protein>
    <submittedName>
        <fullName evidence="2">PepSY domain-containing protein</fullName>
    </submittedName>
</protein>
<dbReference type="RefSeq" id="WP_135445629.1">
    <property type="nucleotide sequence ID" value="NZ_SRLE01000011.1"/>
</dbReference>
<dbReference type="Pfam" id="PF03929">
    <property type="entry name" value="PepSY_TM"/>
    <property type="match status" value="1"/>
</dbReference>
<dbReference type="EMBL" id="SRLE01000011">
    <property type="protein sequence ID" value="TGD72140.1"/>
    <property type="molecule type" value="Genomic_DNA"/>
</dbReference>
<feature type="transmembrane region" description="Helical" evidence="1">
    <location>
        <begin position="217"/>
        <end position="242"/>
    </location>
</feature>
<sequence length="251" mass="27118">MRRRQRIVGFLWRWHRRLGLAAAALVLVLSVTGIALNHTEGLGLDQRFVNAGLLRQLYGVAPHAGTAFRVNSRWLSRSPAGELYLDTQAVAPCRGALVGAAFLDEVIYAACAQELVLITAQGELLESLGSASGVPVPLTGLVIAGDAIALGAAGRWHLADLDALRFDTPPEQDAAILQAVPVELPDAIRAQIPQGPQWLTWERVLLDLHSGRLGGPLGVWLVDALGVVLSLLAVSGFVIWWLRRRRHHTPS</sequence>
<reference evidence="2 3" key="1">
    <citation type="submission" date="2019-04" db="EMBL/GenBank/DDBJ databases">
        <title>Taxonomy of novel Haliea sp. from mangrove soil of West Coast of India.</title>
        <authorList>
            <person name="Verma A."/>
            <person name="Kumar P."/>
            <person name="Krishnamurthi S."/>
        </authorList>
    </citation>
    <scope>NUCLEOTIDE SEQUENCE [LARGE SCALE GENOMIC DNA]</scope>
    <source>
        <strain evidence="2 3">SAOS-164</strain>
    </source>
</reference>
<keyword evidence="1" id="KW-0812">Transmembrane</keyword>
<dbReference type="Proteomes" id="UP000298050">
    <property type="component" value="Unassembled WGS sequence"/>
</dbReference>
<dbReference type="AlphaFoldDB" id="A0A4Z0LY16"/>
<dbReference type="InterPro" id="IPR005625">
    <property type="entry name" value="PepSY-ass_TM"/>
</dbReference>